<dbReference type="SUPFAM" id="SSF57850">
    <property type="entry name" value="RING/U-box"/>
    <property type="match status" value="1"/>
</dbReference>
<keyword evidence="6 10" id="KW-1133">Transmembrane helix</keyword>
<dbReference type="InterPro" id="IPR001841">
    <property type="entry name" value="Znf_RING"/>
</dbReference>
<feature type="region of interest" description="Disordered" evidence="9">
    <location>
        <begin position="64"/>
        <end position="114"/>
    </location>
</feature>
<feature type="domain" description="RING-type" evidence="11">
    <location>
        <begin position="118"/>
        <end position="210"/>
    </location>
</feature>
<feature type="compositionally biased region" description="Low complexity" evidence="9">
    <location>
        <begin position="148"/>
        <end position="177"/>
    </location>
</feature>
<keyword evidence="5" id="KW-0862">Zinc</keyword>
<dbReference type="GeneID" id="19154867"/>
<dbReference type="Pfam" id="PF13639">
    <property type="entry name" value="zf-RING_2"/>
    <property type="match status" value="1"/>
</dbReference>
<organism evidence="12 13">
    <name type="scientific">Cochliobolus carbonum (strain 26-R-13)</name>
    <name type="common">Maize leaf spot fungus</name>
    <name type="synonym">Bipolaris zeicola</name>
    <dbReference type="NCBI Taxonomy" id="930089"/>
    <lineage>
        <taxon>Eukaryota</taxon>
        <taxon>Fungi</taxon>
        <taxon>Dikarya</taxon>
        <taxon>Ascomycota</taxon>
        <taxon>Pezizomycotina</taxon>
        <taxon>Dothideomycetes</taxon>
        <taxon>Pleosporomycetidae</taxon>
        <taxon>Pleosporales</taxon>
        <taxon>Pleosporineae</taxon>
        <taxon>Pleosporaceae</taxon>
        <taxon>Bipolaris</taxon>
    </lineage>
</organism>
<dbReference type="KEGG" id="bze:COCCADRAFT_99777"/>
<keyword evidence="4 8" id="KW-0863">Zinc-finger</keyword>
<evidence type="ECO:0000256" key="9">
    <source>
        <dbReference type="SAM" id="MobiDB-lite"/>
    </source>
</evidence>
<dbReference type="PROSITE" id="PS50089">
    <property type="entry name" value="ZF_RING_2"/>
    <property type="match status" value="1"/>
</dbReference>
<dbReference type="GO" id="GO:0051603">
    <property type="term" value="P:proteolysis involved in protein catabolic process"/>
    <property type="evidence" value="ECO:0007669"/>
    <property type="project" value="UniProtKB-ARBA"/>
</dbReference>
<dbReference type="Gene3D" id="3.30.40.10">
    <property type="entry name" value="Zinc/RING finger domain, C3HC4 (zinc finger)"/>
    <property type="match status" value="1"/>
</dbReference>
<feature type="compositionally biased region" description="Basic and acidic residues" evidence="9">
    <location>
        <begin position="76"/>
        <end position="89"/>
    </location>
</feature>
<dbReference type="PANTHER" id="PTHR46539">
    <property type="entry name" value="E3 UBIQUITIN-PROTEIN LIGASE ATL42"/>
    <property type="match status" value="1"/>
</dbReference>
<dbReference type="CDD" id="cd16448">
    <property type="entry name" value="RING-H2"/>
    <property type="match status" value="1"/>
</dbReference>
<dbReference type="SMART" id="SM00184">
    <property type="entry name" value="RING"/>
    <property type="match status" value="1"/>
</dbReference>
<feature type="transmembrane region" description="Helical" evidence="10">
    <location>
        <begin position="31"/>
        <end position="53"/>
    </location>
</feature>
<evidence type="ECO:0000256" key="1">
    <source>
        <dbReference type="ARBA" id="ARBA00004370"/>
    </source>
</evidence>
<keyword evidence="3" id="KW-0479">Metal-binding</keyword>
<feature type="region of interest" description="Disordered" evidence="9">
    <location>
        <begin position="277"/>
        <end position="338"/>
    </location>
</feature>
<feature type="region of interest" description="Disordered" evidence="9">
    <location>
        <begin position="132"/>
        <end position="177"/>
    </location>
</feature>
<evidence type="ECO:0000256" key="2">
    <source>
        <dbReference type="ARBA" id="ARBA00022692"/>
    </source>
</evidence>
<accession>W6Y262</accession>
<evidence type="ECO:0000256" key="7">
    <source>
        <dbReference type="ARBA" id="ARBA00023136"/>
    </source>
</evidence>
<evidence type="ECO:0000256" key="3">
    <source>
        <dbReference type="ARBA" id="ARBA00022723"/>
    </source>
</evidence>
<dbReference type="UniPathway" id="UPA00143"/>
<dbReference type="HOGENOM" id="CLU_077474_0_0_1"/>
<proteinExistence type="predicted"/>
<evidence type="ECO:0000256" key="8">
    <source>
        <dbReference type="PROSITE-ProRule" id="PRU00175"/>
    </source>
</evidence>
<dbReference type="EMBL" id="KI964644">
    <property type="protein sequence ID" value="EUC32013.1"/>
    <property type="molecule type" value="Genomic_DNA"/>
</dbReference>
<evidence type="ECO:0000313" key="12">
    <source>
        <dbReference type="EMBL" id="EUC32013.1"/>
    </source>
</evidence>
<gene>
    <name evidence="12" type="ORF">COCCADRAFT_99777</name>
</gene>
<dbReference type="Proteomes" id="UP000053841">
    <property type="component" value="Unassembled WGS sequence"/>
</dbReference>
<dbReference type="GO" id="GO:0016567">
    <property type="term" value="P:protein ubiquitination"/>
    <property type="evidence" value="ECO:0007669"/>
    <property type="project" value="UniProtKB-UniPathway"/>
</dbReference>
<dbReference type="eggNOG" id="ENOG502SDNG">
    <property type="taxonomic scope" value="Eukaryota"/>
</dbReference>
<dbReference type="InterPro" id="IPR013083">
    <property type="entry name" value="Znf_RING/FYVE/PHD"/>
</dbReference>
<dbReference type="AlphaFoldDB" id="W6Y262"/>
<feature type="compositionally biased region" description="Polar residues" evidence="9">
    <location>
        <begin position="281"/>
        <end position="308"/>
    </location>
</feature>
<keyword evidence="13" id="KW-1185">Reference proteome</keyword>
<keyword evidence="7 10" id="KW-0472">Membrane</keyword>
<reference evidence="12 13" key="1">
    <citation type="journal article" date="2013" name="PLoS Genet.">
        <title>Comparative genome structure, secondary metabolite, and effector coding capacity across Cochliobolus pathogens.</title>
        <authorList>
            <person name="Condon B.J."/>
            <person name="Leng Y."/>
            <person name="Wu D."/>
            <person name="Bushley K.E."/>
            <person name="Ohm R.A."/>
            <person name="Otillar R."/>
            <person name="Martin J."/>
            <person name="Schackwitz W."/>
            <person name="Grimwood J."/>
            <person name="MohdZainudin N."/>
            <person name="Xue C."/>
            <person name="Wang R."/>
            <person name="Manning V.A."/>
            <person name="Dhillon B."/>
            <person name="Tu Z.J."/>
            <person name="Steffenson B.J."/>
            <person name="Salamov A."/>
            <person name="Sun H."/>
            <person name="Lowry S."/>
            <person name="LaButti K."/>
            <person name="Han J."/>
            <person name="Copeland A."/>
            <person name="Lindquist E."/>
            <person name="Barry K."/>
            <person name="Schmutz J."/>
            <person name="Baker S.E."/>
            <person name="Ciuffetti L.M."/>
            <person name="Grigoriev I.V."/>
            <person name="Zhong S."/>
            <person name="Turgeon B.G."/>
        </authorList>
    </citation>
    <scope>NUCLEOTIDE SEQUENCE [LARGE SCALE GENOMIC DNA]</scope>
    <source>
        <strain evidence="12 13">26-R-13</strain>
    </source>
</reference>
<protein>
    <recommendedName>
        <fullName evidence="11">RING-type domain-containing protein</fullName>
    </recommendedName>
</protein>
<comment type="subcellular location">
    <subcellularLocation>
        <location evidence="1">Membrane</location>
    </subcellularLocation>
</comment>
<dbReference type="PANTHER" id="PTHR46539:SF1">
    <property type="entry name" value="E3 UBIQUITIN-PROTEIN LIGASE ATL42"/>
    <property type="match status" value="1"/>
</dbReference>
<evidence type="ECO:0000256" key="4">
    <source>
        <dbReference type="ARBA" id="ARBA00022771"/>
    </source>
</evidence>
<evidence type="ECO:0000256" key="6">
    <source>
        <dbReference type="ARBA" id="ARBA00022989"/>
    </source>
</evidence>
<evidence type="ECO:0000259" key="11">
    <source>
        <dbReference type="PROSITE" id="PS50089"/>
    </source>
</evidence>
<dbReference type="OrthoDB" id="8062037at2759"/>
<evidence type="ECO:0000313" key="13">
    <source>
        <dbReference type="Proteomes" id="UP000053841"/>
    </source>
</evidence>
<dbReference type="GO" id="GO:0016020">
    <property type="term" value="C:membrane"/>
    <property type="evidence" value="ECO:0007669"/>
    <property type="project" value="UniProtKB-SubCell"/>
</dbReference>
<evidence type="ECO:0000256" key="5">
    <source>
        <dbReference type="ARBA" id="ARBA00022833"/>
    </source>
</evidence>
<evidence type="ECO:0000256" key="10">
    <source>
        <dbReference type="SAM" id="Phobius"/>
    </source>
</evidence>
<feature type="compositionally biased region" description="Low complexity" evidence="9">
    <location>
        <begin position="309"/>
        <end position="320"/>
    </location>
</feature>
<sequence>MPAVSGEHDVHFLHAREWQKTVGNSGMTPTAFSFLIPVFVVAIIAPFLCIFCIRKRRRTQIPVTTRPTTKVKKPALRREEAREKLKEVTEMSSQASDVGEENRERPEGESQSISEKECAICLSALYPPSLPEPAKLSPETPNADTPAPSSVTSDQPPSTSPTTTTATPPTSTPQSDSEPILKLTVCSHEFHAECLVSWFVLRKTSCPICRSMYMSKEEMDKYDEEEQIALGGTPSTTVATPTLDLEAQQTAAQPEATATVRNWQYFLYGRDAYRRARERQTGAQTQSQPAVEMQTQSATGGEESQQSDTEAAPVPAEATTQQSEQPARSRWQRLFRRG</sequence>
<name>W6Y262_COCC2</name>
<dbReference type="RefSeq" id="XP_007713678.1">
    <property type="nucleotide sequence ID" value="XM_007715488.1"/>
</dbReference>
<feature type="compositionally biased region" description="Basic and acidic residues" evidence="9">
    <location>
        <begin position="100"/>
        <end position="114"/>
    </location>
</feature>
<dbReference type="GO" id="GO:0008270">
    <property type="term" value="F:zinc ion binding"/>
    <property type="evidence" value="ECO:0007669"/>
    <property type="project" value="UniProtKB-KW"/>
</dbReference>
<keyword evidence="2 10" id="KW-0812">Transmembrane</keyword>